<gene>
    <name evidence="3" type="ORF">EHV23_07455</name>
</gene>
<protein>
    <submittedName>
        <fullName evidence="3">Uncharacterized protein</fullName>
    </submittedName>
</protein>
<proteinExistence type="predicted"/>
<dbReference type="AlphaFoldDB" id="A0A426FTE5"/>
<dbReference type="Gene3D" id="2.40.30.160">
    <property type="match status" value="1"/>
</dbReference>
<name>A0A426FTE5_9BURK</name>
<evidence type="ECO:0000313" key="3">
    <source>
        <dbReference type="EMBL" id="RRN45935.1"/>
    </source>
</evidence>
<dbReference type="GO" id="GO:0016226">
    <property type="term" value="P:iron-sulfur cluster assembly"/>
    <property type="evidence" value="ECO:0007669"/>
    <property type="project" value="TreeGrafter"/>
</dbReference>
<evidence type="ECO:0000256" key="2">
    <source>
        <dbReference type="SAM" id="MobiDB-lite"/>
    </source>
</evidence>
<evidence type="ECO:0000313" key="4">
    <source>
        <dbReference type="Proteomes" id="UP000270261"/>
    </source>
</evidence>
<feature type="compositionally biased region" description="Low complexity" evidence="2">
    <location>
        <begin position="296"/>
        <end position="325"/>
    </location>
</feature>
<dbReference type="NCBIfam" id="TIGR03317">
    <property type="entry name" value="ygfZ_signature"/>
    <property type="match status" value="1"/>
</dbReference>
<reference evidence="3 4" key="1">
    <citation type="submission" date="2018-11" db="EMBL/GenBank/DDBJ databases">
        <title>Genome sequencing of Lautropia sp. KCOM 2505 (= ChDC F240).</title>
        <authorList>
            <person name="Kook J.-K."/>
            <person name="Park S.-N."/>
            <person name="Lim Y.K."/>
        </authorList>
    </citation>
    <scope>NUCLEOTIDE SEQUENCE [LARGE SCALE GENOMIC DNA]</scope>
    <source>
        <strain evidence="3 4">KCOM 2505</strain>
    </source>
</reference>
<accession>A0A426FTE5</accession>
<keyword evidence="4" id="KW-1185">Reference proteome</keyword>
<feature type="region of interest" description="Disordered" evidence="2">
    <location>
        <begin position="15"/>
        <end position="37"/>
    </location>
</feature>
<dbReference type="Proteomes" id="UP000270261">
    <property type="component" value="Unassembled WGS sequence"/>
</dbReference>
<comment type="caution">
    <text evidence="3">The sequence shown here is derived from an EMBL/GenBank/DDBJ whole genome shotgun (WGS) entry which is preliminary data.</text>
</comment>
<keyword evidence="1" id="KW-0809">Transit peptide</keyword>
<feature type="region of interest" description="Disordered" evidence="2">
    <location>
        <begin position="218"/>
        <end position="376"/>
    </location>
</feature>
<dbReference type="PANTHER" id="PTHR22602:SF0">
    <property type="entry name" value="TRANSFERASE CAF17, MITOCHONDRIAL-RELATED"/>
    <property type="match status" value="1"/>
</dbReference>
<dbReference type="EMBL" id="RRUE01000001">
    <property type="protein sequence ID" value="RRN45935.1"/>
    <property type="molecule type" value="Genomic_DNA"/>
</dbReference>
<dbReference type="InterPro" id="IPR017703">
    <property type="entry name" value="YgfZ/GCV_T_CS"/>
</dbReference>
<evidence type="ECO:0000256" key="1">
    <source>
        <dbReference type="ARBA" id="ARBA00022946"/>
    </source>
</evidence>
<feature type="compositionally biased region" description="Low complexity" evidence="2">
    <location>
        <begin position="226"/>
        <end position="247"/>
    </location>
</feature>
<sequence length="556" mass="57001">MIQSRQDWAAFDSCVQHPSHSPSAMNDLTSPARSMQAGPNAATHALPYAPLEHLGVLKVHGNDAPTFLQGQLSNDILSLPAGQARLAGYLTPNGRLLATFWVLRHDAPPEAGKPDEPVFWMVCARDLAAPMAKRLSMYVLRAKCRVRDMSDNHQLLGFVGATSRAARALTKRGIQPVVAELPEVQITETTADLLTTPAKHQLAPGRLLVRSLLVVPRPQAGDDDPSAPQDAAPAAATATARADTGPADPSPADTLPADAAPETPAAGDAGNAGSDAATSGNAAATDDDAASDDGDVASGDDAPSGDGDAASGDDAASGNGDAASGDDARSDNAVTSGNVGASGSTAASGEPASAASTTPSGDTAAAADGTPPRSLPASAEFRFTEADWLQLDVASGVPWITAATTESFVPQMLNLELAGGVSFKKGCYPGQEVVARSEYRGKVKRRMFAGMCSGPLPEAGTDVLAWDGSPIGQVICVARLSADTDDEALASGDGQPDYNPDELPITLVGRRFLLLFEARLEAVGAQPRLAGMIATSLRIGNAAIGLLQLPYPLPEG</sequence>
<feature type="compositionally biased region" description="Acidic residues" evidence="2">
    <location>
        <begin position="285"/>
        <end position="295"/>
    </location>
</feature>
<feature type="compositionally biased region" description="Low complexity" evidence="2">
    <location>
        <begin position="265"/>
        <end position="284"/>
    </location>
</feature>
<dbReference type="InterPro" id="IPR027266">
    <property type="entry name" value="TrmE/GcvT-like"/>
</dbReference>
<dbReference type="PANTHER" id="PTHR22602">
    <property type="entry name" value="TRANSFERASE CAF17, MITOCHONDRIAL-RELATED"/>
    <property type="match status" value="1"/>
</dbReference>
<dbReference type="InterPro" id="IPR045179">
    <property type="entry name" value="YgfZ/GcvT"/>
</dbReference>
<feature type="compositionally biased region" description="Polar residues" evidence="2">
    <location>
        <begin position="334"/>
        <end position="347"/>
    </location>
</feature>
<feature type="compositionally biased region" description="Polar residues" evidence="2">
    <location>
        <begin position="16"/>
        <end position="33"/>
    </location>
</feature>
<organism evidence="3 4">
    <name type="scientific">Lautropia dentalis</name>
    <dbReference type="NCBI Taxonomy" id="2490857"/>
    <lineage>
        <taxon>Bacteria</taxon>
        <taxon>Pseudomonadati</taxon>
        <taxon>Pseudomonadota</taxon>
        <taxon>Betaproteobacteria</taxon>
        <taxon>Burkholderiales</taxon>
        <taxon>Burkholderiaceae</taxon>
        <taxon>Lautropia</taxon>
    </lineage>
</organism>
<dbReference type="Gene3D" id="3.30.1360.120">
    <property type="entry name" value="Probable tRNA modification gtpase trme, domain 1"/>
    <property type="match status" value="1"/>
</dbReference>
<dbReference type="SUPFAM" id="SSF103025">
    <property type="entry name" value="Folate-binding domain"/>
    <property type="match status" value="2"/>
</dbReference>